<keyword evidence="1 4" id="KW-0808">Transferase</keyword>
<dbReference type="InterPro" id="IPR028098">
    <property type="entry name" value="Glyco_trans_4-like_N"/>
</dbReference>
<dbReference type="PANTHER" id="PTHR46401">
    <property type="entry name" value="GLYCOSYLTRANSFERASE WBBK-RELATED"/>
    <property type="match status" value="1"/>
</dbReference>
<evidence type="ECO:0000313" key="5">
    <source>
        <dbReference type="Proteomes" id="UP000199428"/>
    </source>
</evidence>
<dbReference type="Proteomes" id="UP000199428">
    <property type="component" value="Unassembled WGS sequence"/>
</dbReference>
<dbReference type="EMBL" id="FMWK01000006">
    <property type="protein sequence ID" value="SCZ78637.1"/>
    <property type="molecule type" value="Genomic_DNA"/>
</dbReference>
<protein>
    <submittedName>
        <fullName evidence="4">Glycosyltransferase involved in cell wall bisynthesis</fullName>
    </submittedName>
</protein>
<evidence type="ECO:0000259" key="2">
    <source>
        <dbReference type="Pfam" id="PF00534"/>
    </source>
</evidence>
<feature type="domain" description="Glycosyltransferase subfamily 4-like N-terminal" evidence="3">
    <location>
        <begin position="62"/>
        <end position="219"/>
    </location>
</feature>
<gene>
    <name evidence="4" type="ORF">SAMN02910350_01372</name>
</gene>
<dbReference type="RefSeq" id="WP_090162291.1">
    <property type="nucleotide sequence ID" value="NZ_FMWK01000006.1"/>
</dbReference>
<accession>A0A1G5RXK0</accession>
<dbReference type="GO" id="GO:0009103">
    <property type="term" value="P:lipopolysaccharide biosynthetic process"/>
    <property type="evidence" value="ECO:0007669"/>
    <property type="project" value="TreeGrafter"/>
</dbReference>
<sequence length="411" mass="46579">MKLALINAESGKGGGPATICDDIYKNFVAEGNEGLACWARQANEGDGVNRYKIGNKMDLAWHLVVSRLFDAHGLGSVIATKKLVKRLKEYDPDIVNLHNIHGYFCNYKILFEYLKEADVPVVWTLHDCWPFTGHCPYFDLAGCYRWMSQCHDCPEKKRYPKSIWMDRSKRNYELKKELFAGISKNLTLVAPSAWLGDLAKESFLRDCRIEVINNGIDLTVFAPSKGDFKKSHGIEDKKLVLALASEWTVRKGFEDIKYVGQHLPEDYVLAIVGLQPEQVAEVPKEIIPITRTNNVQQLIEIYSEADVFVNASIEDNFPTTILESLACGTPVVTYDTGGCREEINEDCGILVEKYNKEGLLEGIKAMGVKTEERSKACLNKVQQFEKKKMYDKYNILFGELVRENGQLDIKK</sequence>
<reference evidence="4 5" key="1">
    <citation type="submission" date="2016-10" db="EMBL/GenBank/DDBJ databases">
        <authorList>
            <person name="de Groot N.N."/>
        </authorList>
    </citation>
    <scope>NUCLEOTIDE SEQUENCE [LARGE SCALE GENOMIC DNA]</scope>
    <source>
        <strain evidence="4 5">DSM 10317</strain>
    </source>
</reference>
<feature type="domain" description="Glycosyl transferase family 1" evidence="2">
    <location>
        <begin position="227"/>
        <end position="366"/>
    </location>
</feature>
<dbReference type="InterPro" id="IPR001296">
    <property type="entry name" value="Glyco_trans_1"/>
</dbReference>
<dbReference type="Gene3D" id="3.40.50.2000">
    <property type="entry name" value="Glycogen Phosphorylase B"/>
    <property type="match status" value="2"/>
</dbReference>
<dbReference type="Pfam" id="PF13439">
    <property type="entry name" value="Glyco_transf_4"/>
    <property type="match status" value="1"/>
</dbReference>
<dbReference type="Pfam" id="PF00534">
    <property type="entry name" value="Glycos_transf_1"/>
    <property type="match status" value="1"/>
</dbReference>
<evidence type="ECO:0000313" key="4">
    <source>
        <dbReference type="EMBL" id="SCZ78637.1"/>
    </source>
</evidence>
<evidence type="ECO:0000256" key="1">
    <source>
        <dbReference type="ARBA" id="ARBA00022679"/>
    </source>
</evidence>
<dbReference type="AlphaFoldDB" id="A0A1G5RXK0"/>
<organism evidence="4 5">
    <name type="scientific">Pseudobutyrivibrio xylanivorans</name>
    <dbReference type="NCBI Taxonomy" id="185007"/>
    <lineage>
        <taxon>Bacteria</taxon>
        <taxon>Bacillati</taxon>
        <taxon>Bacillota</taxon>
        <taxon>Clostridia</taxon>
        <taxon>Lachnospirales</taxon>
        <taxon>Lachnospiraceae</taxon>
        <taxon>Pseudobutyrivibrio</taxon>
    </lineage>
</organism>
<dbReference type="GO" id="GO:0016757">
    <property type="term" value="F:glycosyltransferase activity"/>
    <property type="evidence" value="ECO:0007669"/>
    <property type="project" value="InterPro"/>
</dbReference>
<evidence type="ECO:0000259" key="3">
    <source>
        <dbReference type="Pfam" id="PF13439"/>
    </source>
</evidence>
<dbReference type="SUPFAM" id="SSF53756">
    <property type="entry name" value="UDP-Glycosyltransferase/glycogen phosphorylase"/>
    <property type="match status" value="1"/>
</dbReference>
<dbReference type="PANTHER" id="PTHR46401:SF2">
    <property type="entry name" value="GLYCOSYLTRANSFERASE WBBK-RELATED"/>
    <property type="match status" value="1"/>
</dbReference>
<proteinExistence type="predicted"/>
<name>A0A1G5RXK0_PSEXY</name>